<dbReference type="Pfam" id="PF02801">
    <property type="entry name" value="Ketoacyl-synt_C"/>
    <property type="match status" value="1"/>
</dbReference>
<feature type="domain" description="Carrier" evidence="9">
    <location>
        <begin position="3218"/>
        <end position="3294"/>
    </location>
</feature>
<dbReference type="PROSITE" id="PS52019">
    <property type="entry name" value="PKS_MFAS_DH"/>
    <property type="match status" value="1"/>
</dbReference>
<dbReference type="Pfam" id="PF21089">
    <property type="entry name" value="PKS_DH_N"/>
    <property type="match status" value="1"/>
</dbReference>
<keyword evidence="1" id="KW-0596">Phosphopantetheine</keyword>
<dbReference type="InterPro" id="IPR049552">
    <property type="entry name" value="PKS_DH_N"/>
</dbReference>
<dbReference type="InterPro" id="IPR016036">
    <property type="entry name" value="Malonyl_transacylase_ACP-bd"/>
</dbReference>
<dbReference type="GO" id="GO:0004312">
    <property type="term" value="F:fatty acid synthase activity"/>
    <property type="evidence" value="ECO:0007669"/>
    <property type="project" value="TreeGrafter"/>
</dbReference>
<dbReference type="CDD" id="cd00833">
    <property type="entry name" value="PKS"/>
    <property type="match status" value="1"/>
</dbReference>
<dbReference type="Gene3D" id="3.30.559.10">
    <property type="entry name" value="Chloramphenicol acetyltransferase-like domain"/>
    <property type="match status" value="1"/>
</dbReference>
<dbReference type="InterPro" id="IPR000873">
    <property type="entry name" value="AMP-dep_synth/lig_dom"/>
</dbReference>
<dbReference type="VEuPathDB" id="FungiDB:ASPCADRAFT_5570"/>
<dbReference type="SMART" id="SM00825">
    <property type="entry name" value="PKS_KS"/>
    <property type="match status" value="1"/>
</dbReference>
<dbReference type="Gene3D" id="3.40.50.720">
    <property type="entry name" value="NAD(P)-binding Rossmann-like Domain"/>
    <property type="match status" value="2"/>
</dbReference>
<dbReference type="Proteomes" id="UP000188318">
    <property type="component" value="Unassembled WGS sequence"/>
</dbReference>
<evidence type="ECO:0000256" key="3">
    <source>
        <dbReference type="ARBA" id="ARBA00022598"/>
    </source>
</evidence>
<dbReference type="SUPFAM" id="SSF47336">
    <property type="entry name" value="ACP-like"/>
    <property type="match status" value="2"/>
</dbReference>
<proteinExistence type="inferred from homology"/>
<dbReference type="InterPro" id="IPR042099">
    <property type="entry name" value="ANL_N_sf"/>
</dbReference>
<dbReference type="Gene3D" id="3.90.180.10">
    <property type="entry name" value="Medium-chain alcohol dehydrogenases, catalytic domain"/>
    <property type="match status" value="1"/>
</dbReference>
<dbReference type="Gene3D" id="3.40.50.12780">
    <property type="entry name" value="N-terminal domain of ligase-like"/>
    <property type="match status" value="1"/>
</dbReference>
<dbReference type="GO" id="GO:0016874">
    <property type="term" value="F:ligase activity"/>
    <property type="evidence" value="ECO:0007669"/>
    <property type="project" value="UniProtKB-KW"/>
</dbReference>
<evidence type="ECO:0000256" key="1">
    <source>
        <dbReference type="ARBA" id="ARBA00022450"/>
    </source>
</evidence>
<dbReference type="SUPFAM" id="SSF52777">
    <property type="entry name" value="CoA-dependent acyltransferases"/>
    <property type="match status" value="2"/>
</dbReference>
<gene>
    <name evidence="12" type="ORF">ASPCADRAFT_5570</name>
    <name evidence="13" type="ORF">ASPCADRAFT_5640</name>
</gene>
<dbReference type="InterPro" id="IPR001242">
    <property type="entry name" value="Condensation_dom"/>
</dbReference>
<dbReference type="Gene3D" id="3.30.559.30">
    <property type="entry name" value="Nonribosomal peptide synthetase, condensation domain"/>
    <property type="match status" value="1"/>
</dbReference>
<feature type="region of interest" description="C-terminal hotdog fold" evidence="8">
    <location>
        <begin position="1065"/>
        <end position="1199"/>
    </location>
</feature>
<comment type="caution">
    <text evidence="8">Lacks conserved residue(s) required for the propagation of feature annotation.</text>
</comment>
<dbReference type="Gene3D" id="1.10.1200.10">
    <property type="entry name" value="ACP-like"/>
    <property type="match status" value="1"/>
</dbReference>
<dbReference type="InterPro" id="IPR049900">
    <property type="entry name" value="PKS_mFAS_DH"/>
</dbReference>
<dbReference type="Pfam" id="PF00109">
    <property type="entry name" value="ketoacyl-synt"/>
    <property type="match status" value="1"/>
</dbReference>
<dbReference type="InterPro" id="IPR014031">
    <property type="entry name" value="Ketoacyl_synth_C"/>
</dbReference>
<dbReference type="SUPFAM" id="SSF55048">
    <property type="entry name" value="Probable ACP-binding domain of malonyl-CoA ACP transacylase"/>
    <property type="match status" value="1"/>
</dbReference>
<dbReference type="InterPro" id="IPR020807">
    <property type="entry name" value="PKS_DH"/>
</dbReference>
<organism evidence="12 14">
    <name type="scientific">Aspergillus carbonarius (strain ITEM 5010)</name>
    <dbReference type="NCBI Taxonomy" id="602072"/>
    <lineage>
        <taxon>Eukaryota</taxon>
        <taxon>Fungi</taxon>
        <taxon>Dikarya</taxon>
        <taxon>Ascomycota</taxon>
        <taxon>Pezizomycotina</taxon>
        <taxon>Eurotiomycetes</taxon>
        <taxon>Eurotiomycetidae</taxon>
        <taxon>Eurotiales</taxon>
        <taxon>Aspergillaceae</taxon>
        <taxon>Aspergillus</taxon>
        <taxon>Aspergillus subgen. Circumdati</taxon>
    </lineage>
</organism>
<feature type="region of interest" description="N-terminal hotdog fold" evidence="8">
    <location>
        <begin position="920"/>
        <end position="1053"/>
    </location>
</feature>
<dbReference type="CDD" id="cd20483">
    <property type="entry name" value="C_PKS-NRPS"/>
    <property type="match status" value="1"/>
</dbReference>
<dbReference type="Pfam" id="PF00698">
    <property type="entry name" value="Acyl_transf_1"/>
    <property type="match status" value="1"/>
</dbReference>
<evidence type="ECO:0000313" key="12">
    <source>
        <dbReference type="EMBL" id="OOF95055.1"/>
    </source>
</evidence>
<keyword evidence="14" id="KW-1185">Reference proteome</keyword>
<dbReference type="CDD" id="cd05930">
    <property type="entry name" value="A_NRPS"/>
    <property type="match status" value="1"/>
</dbReference>
<dbReference type="InterPro" id="IPR050091">
    <property type="entry name" value="PKS_NRPS_Biosynth_Enz"/>
</dbReference>
<dbReference type="InterPro" id="IPR042104">
    <property type="entry name" value="PKS_dehydratase_sf"/>
</dbReference>
<feature type="domain" description="PKS/mFAS DH" evidence="11">
    <location>
        <begin position="920"/>
        <end position="1199"/>
    </location>
</feature>
<dbReference type="SUPFAM" id="SSF52151">
    <property type="entry name" value="FabD/lysophospholipase-like"/>
    <property type="match status" value="1"/>
</dbReference>
<dbReference type="InterPro" id="IPR014043">
    <property type="entry name" value="Acyl_transferase_dom"/>
</dbReference>
<dbReference type="SMART" id="SM00826">
    <property type="entry name" value="PKS_DH"/>
    <property type="match status" value="1"/>
</dbReference>
<dbReference type="EMBL" id="KV907500">
    <property type="protein sequence ID" value="OOF95122.1"/>
    <property type="molecule type" value="Genomic_DNA"/>
</dbReference>
<evidence type="ECO:0000256" key="5">
    <source>
        <dbReference type="ARBA" id="ARBA00022737"/>
    </source>
</evidence>
<dbReference type="InterPro" id="IPR023213">
    <property type="entry name" value="CAT-like_dom_sf"/>
</dbReference>
<dbReference type="GO" id="GO:0004315">
    <property type="term" value="F:3-oxoacyl-[acyl-carrier-protein] synthase activity"/>
    <property type="evidence" value="ECO:0007669"/>
    <property type="project" value="InterPro"/>
</dbReference>
<dbReference type="GO" id="GO:0044550">
    <property type="term" value="P:secondary metabolite biosynthetic process"/>
    <property type="evidence" value="ECO:0007669"/>
    <property type="project" value="UniProtKB-ARBA"/>
</dbReference>
<dbReference type="OMA" id="YWFFKEL"/>
<dbReference type="EMBL" id="KV907500">
    <property type="protein sequence ID" value="OOF95055.1"/>
    <property type="molecule type" value="Genomic_DNA"/>
</dbReference>
<dbReference type="Pfam" id="PF07993">
    <property type="entry name" value="NAD_binding_4"/>
    <property type="match status" value="1"/>
</dbReference>
<dbReference type="Gene3D" id="3.30.300.30">
    <property type="match status" value="1"/>
</dbReference>
<keyword evidence="2" id="KW-0597">Phosphoprotein</keyword>
<reference evidence="14" key="2">
    <citation type="journal article" date="2017" name="Genome Biol.">
        <title>Comparative genomics reveals high biological diversity and specific adaptations in the industrially and medically important fungal genus Aspergillus.</title>
        <authorList>
            <person name="de Vries R.P."/>
            <person name="Riley R."/>
            <person name="Wiebenga A."/>
            <person name="Aguilar-Osorio G."/>
            <person name="Amillis S."/>
            <person name="Uchima C.A."/>
            <person name="Anderluh G."/>
            <person name="Asadollahi M."/>
            <person name="Askin M."/>
            <person name="Barry K."/>
            <person name="Battaglia E."/>
            <person name="Bayram O."/>
            <person name="Benocci T."/>
            <person name="Braus-Stromeyer S.A."/>
            <person name="Caldana C."/>
            <person name="Canovas D."/>
            <person name="Cerqueira G.C."/>
            <person name="Chen F."/>
            <person name="Chen W."/>
            <person name="Choi C."/>
            <person name="Clum A."/>
            <person name="Dos Santos R.A."/>
            <person name="Damasio A.R."/>
            <person name="Diallinas G."/>
            <person name="Emri T."/>
            <person name="Fekete E."/>
            <person name="Flipphi M."/>
            <person name="Freyberg S."/>
            <person name="Gallo A."/>
            <person name="Gournas C."/>
            <person name="Habgood R."/>
            <person name="Hainaut M."/>
            <person name="Harispe M.L."/>
            <person name="Henrissat B."/>
            <person name="Hilden K.S."/>
            <person name="Hope R."/>
            <person name="Hossain A."/>
            <person name="Karabika E."/>
            <person name="Karaffa L."/>
            <person name="Karanyi Z."/>
            <person name="Krasevec N."/>
            <person name="Kuo A."/>
            <person name="Kusch H."/>
            <person name="LaButti K."/>
            <person name="Lagendijk E.L."/>
            <person name="Lapidus A."/>
            <person name="Levasseur A."/>
            <person name="Lindquist E."/>
            <person name="Lipzen A."/>
            <person name="Logrieco A.F."/>
            <person name="MacCabe A."/>
            <person name="Maekelae M.R."/>
            <person name="Malavazi I."/>
            <person name="Melin P."/>
            <person name="Meyer V."/>
            <person name="Mielnichuk N."/>
            <person name="Miskei M."/>
            <person name="Molnar A.P."/>
            <person name="Mule G."/>
            <person name="Ngan C.Y."/>
            <person name="Orejas M."/>
            <person name="Orosz E."/>
            <person name="Ouedraogo J.P."/>
            <person name="Overkamp K.M."/>
            <person name="Park H.-S."/>
            <person name="Perrone G."/>
            <person name="Piumi F."/>
            <person name="Punt P.J."/>
            <person name="Ram A.F."/>
            <person name="Ramon A."/>
            <person name="Rauscher S."/>
            <person name="Record E."/>
            <person name="Riano-Pachon D.M."/>
            <person name="Robert V."/>
            <person name="Roehrig J."/>
            <person name="Ruller R."/>
            <person name="Salamov A."/>
            <person name="Salih N.S."/>
            <person name="Samson R.A."/>
            <person name="Sandor E."/>
            <person name="Sanguinetti M."/>
            <person name="Schuetze T."/>
            <person name="Sepcic K."/>
            <person name="Shelest E."/>
            <person name="Sherlock G."/>
            <person name="Sophianopoulou V."/>
            <person name="Squina F.M."/>
            <person name="Sun H."/>
            <person name="Susca A."/>
            <person name="Todd R.B."/>
            <person name="Tsang A."/>
            <person name="Unkles S.E."/>
            <person name="van de Wiele N."/>
            <person name="van Rossen-Uffink D."/>
            <person name="Oliveira J.V."/>
            <person name="Vesth T.C."/>
            <person name="Visser J."/>
            <person name="Yu J.-H."/>
            <person name="Zhou M."/>
            <person name="Andersen M.R."/>
            <person name="Archer D.B."/>
            <person name="Baker S.E."/>
            <person name="Benoit I."/>
            <person name="Brakhage A.A."/>
            <person name="Braus G.H."/>
            <person name="Fischer R."/>
            <person name="Frisvad J.C."/>
            <person name="Goldman G.H."/>
            <person name="Houbraken J."/>
            <person name="Oakley B."/>
            <person name="Pocsi I."/>
            <person name="Scazzocchio C."/>
            <person name="Seiboth B."/>
            <person name="vanKuyk P.A."/>
            <person name="Wortman J."/>
            <person name="Dyer P.S."/>
            <person name="Grigoriev I.V."/>
        </authorList>
    </citation>
    <scope>NUCLEOTIDE SEQUENCE [LARGE SCALE GENOMIC DNA]</scope>
    <source>
        <strain evidence="14">ITEM 5010</strain>
    </source>
</reference>
<dbReference type="VEuPathDB" id="FungiDB:ASPCADRAFT_5640"/>
<evidence type="ECO:0008006" key="15">
    <source>
        <dbReference type="Google" id="ProtNLM"/>
    </source>
</evidence>
<dbReference type="Gene3D" id="3.10.129.110">
    <property type="entry name" value="Polyketide synthase dehydratase"/>
    <property type="match status" value="1"/>
</dbReference>
<dbReference type="Gene3D" id="3.40.366.10">
    <property type="entry name" value="Malonyl-Coenzyme A Acyl Carrier Protein, domain 2"/>
    <property type="match status" value="1"/>
</dbReference>
<dbReference type="InterPro" id="IPR032821">
    <property type="entry name" value="PKS_assoc"/>
</dbReference>
<dbReference type="Pfam" id="PF08659">
    <property type="entry name" value="KR"/>
    <property type="match status" value="1"/>
</dbReference>
<dbReference type="NCBIfam" id="TIGR01733">
    <property type="entry name" value="AA-adenyl-dom"/>
    <property type="match status" value="1"/>
</dbReference>
<dbReference type="PANTHER" id="PTHR43775">
    <property type="entry name" value="FATTY ACID SYNTHASE"/>
    <property type="match status" value="1"/>
</dbReference>
<dbReference type="STRING" id="602072.A0A1R3RKP6"/>
<dbReference type="SUPFAM" id="SSF51735">
    <property type="entry name" value="NAD(P)-binding Rossmann-fold domains"/>
    <property type="match status" value="2"/>
</dbReference>
<dbReference type="SUPFAM" id="SSF53901">
    <property type="entry name" value="Thiolase-like"/>
    <property type="match status" value="1"/>
</dbReference>
<dbReference type="InterPro" id="IPR020841">
    <property type="entry name" value="PKS_Beta-ketoAc_synthase_dom"/>
</dbReference>
<evidence type="ECO:0000256" key="2">
    <source>
        <dbReference type="ARBA" id="ARBA00022553"/>
    </source>
</evidence>
<dbReference type="InterPro" id="IPR045851">
    <property type="entry name" value="AMP-bd_C_sf"/>
</dbReference>
<comment type="similarity">
    <text evidence="7">In the C-terminal section; belongs to the NRP synthetase family.</text>
</comment>
<dbReference type="Pfam" id="PF00501">
    <property type="entry name" value="AMP-binding"/>
    <property type="match status" value="1"/>
</dbReference>
<evidence type="ECO:0000313" key="13">
    <source>
        <dbReference type="EMBL" id="OOF95122.1"/>
    </source>
</evidence>
<keyword evidence="5" id="KW-0677">Repeat</keyword>
<name>A0A1R3RKP6_ASPC5</name>
<feature type="domain" description="Ketosynthase family 3 (KS3)" evidence="10">
    <location>
        <begin position="6"/>
        <end position="428"/>
    </location>
</feature>
<feature type="domain" description="Carrier" evidence="9">
    <location>
        <begin position="2102"/>
        <end position="2179"/>
    </location>
</feature>
<sequence length="3721" mass="409107">MIPVSNPDIAIIGMSCRVAGANSPSELWDVLASSKDVRTEISRFNSNGFYKPDGGPRKGLTNVRHAYVMPDGVDKFDNTFFKISPLEAEAMDPQQRLLLELTYEAIENAGITLDEFEGSDTAVYAGIFGNDYHTSLLRDVDATPKYMSTGTSNSIAANRISYVFDLHGPSLVIDTACSSTMVALHQAVAGLKAGESNMAVVCGANLIISPDMFVHMSELGFLSPSGKCQSFDAAGDGYARGEGVMAILLKPLNEALQNGDPIRAVIRGTRINQDGRTQGISLPSSEAQRQNLFSLYKQLELDPGGIQYIEAHGTGTAVGDPLEMSAIDAVFGDSHMVDKLVVGSVKSSIGHLESCAALVGIIKTVEALERATIPPQMLFRIPNPKINFDRISIPTTLTDWPTSADGSRRAGVNSFGFGGTNGHVVLEAFDSTHTASRIFDEKRPYLFKVSAANTTSLLGLSKSIADYVERERPALCDLSHTLLSRRSNLRKLSFVTASSHDELVSKLRVEPQELVRSNTTDKKVAFIFTGQGAQWQVILPEMGKQLLETSPLFRSVIAECDKVLQYLPDAPSWKIAEELVKPKENSRLARASFSQPMCTALQIGLVEILRSWGVSPDGVVGHSSGEIGAAYAAGFLSLRDAIAIAYYRGLYLGENAPVKRNGPAGAMCAIGMGEADCANMLERYQGKVVLAAVNSPSSCTLSGDVDGIQKIVAECNENGTFCRALRVDMAYHSHHMLSLAPAYEKAMNAMNVQPITGNPAACEMFSSVTRQKLTSSDCVPSYWRDNMVSCVRFLDALGQLATDVNPGVFIEIGPHPALKGPAGDVLTSMGKTEYQYFHSCFRGQPDHEAMLNTAGSMVAANLPVLASRVNAAQTCHGLKSTFTTGRVLTDLPTYQWDHSTGFWAESRLSKNVRDRQFPRHQLLGARVHNDISLAPRWRNVFSLQDLGNIAHKLTDRPFYGSVAITLCMILEAARQMSIEDQLNMTLVRLHNITFQHPIPFPEDPEATVEIHLVMNQDTANSGWRLEIFSAPSQSEMIWVKNCTSRLTFSGDEIAFSKSTECQHDEDTLEYALSFGTMQHPDLDDFSFNEEGAFGRFSNPVLGYEDYKIDPAILSTVLQLPELVLQASGLSAAYHLLEIGVLELDITMPAIEKGSFRVTFPTRGTTGGKAEVSVYGETGHGFVVRGMFLQRQKVIQKDPMLKSLFYKSQLQPDITRLSNTSALHIGRVTDLVTTKWPMSDVAIINLDSTTTATLLSGLQGMESHQRPKFRSLTVVGDPSVKQSNRVRSVDCLDGSLKLHFLIGKARDIRSSTSSLLQNGIACALLEDHDDETLFSETFDSICDVTGLGEKSWRLGRFKPHANGTVVPSNVKVIAPSDFLSMPSIANASPEFDGILLETQTLKQWTSAIASTDSFDAIIIDSADKSILVDWRGSQILPWLQSVVDHVKVLLWVSIADSLTPHGNLSGSLLKTLQSEYPSVRFANLVFRGENDMDFITRKTLAVYDDIIHGDREIQFFVQDRCFHVLRYQPDDELSASVGIIPPVQEVAKRSPQLSIHKLELSGPRSTILLCERAGIDVGRQQNTYRVLVDTSVVDLADTYWFNNRSLLDSPHLGRFFAGRAYSTFGSDSSFIRVVGWHTNAHQSVLDLPASQVFPIPEGTSMIDAVVQYATYTTAATILGDIARCRRGDKLYIRVPSVLGEALTATAELLGVTVVSESRGADIAIEYVSEKGLLLNGGPVFLQRLSVTNAFHNSVASRLGPRLALNSAVSRFDIKDHQAAFERAVEQPFAVVLCHSEHDDLGNAITWYPSKKRLFRDDGAYIIVGGSGGLGQYLCSWMIQNGAKHLYVLSRRGIFAAGARETVEAVERLNGHLEVVSADATNSSAVQEAVESIRRVVPIRGCLNLAMILKNSPFSTMTNEQWDEVLRVKVDTTWNLHENTLQDELDFFIMFSSISSICGNRAQANYATGNAFLNSMAEYRQGLGLPGTAVALGAMSGIGVLANNEELLRILRQSGLDIVDATGLEKVMEAAILSSQSRDHATITVGLQMFETLDGKVQAESDQTQIFWTEWPEFACLMDHKASGSGAAEELSLLDQVLALDSDAALGALLKGFRVCLSNITGQHESSFDPTSPLSMYGLDSLNAVGVRYWFFKEIGVDLPVFDVLGCTSINALLARAYQKLEGQKSAAEAIHIPQPVAHTEVAVRPLSHSQQRLWFLYRFLSDKTVYNLLLVCHIIGCVDATKFAKAWSVLMERHEVLRSKIVDTADGLQQIPISERAFPLAVIEISDEDFQQREQALTQIARVHHFDVEGGELIRGWLLRSPTKARFFLASNHLAWDRSSVPTIFSETSAIYKTLLAGGQPEAELQPVPFQFIDYTLWQNEWLNQEALTHPLLSYWEKKLAGVPQAISLLPFALKEQRPSMKVYEIGRVQQILDSELATRIKNFCKGHAVTPFMFVTSALGAVLSRLTGDEDVVIGITDGDRGHSAFDQLVGFTVNMLPLRSHITKHMPYMRFLEQFRTTCLGAYEHHAVPFDYLLQKLNIPRSTSHSPIFQITVNYQVQGGFPEVDFGEFKFAEYDHYNARSQSDIALEVEELGTGELLCGWDFDSSLYDKAGILELVEMYRLFVQDVIEKDGAGPIEDFQLVSSADTARIASALQPSYENEPSLELLNKSLFPVLFAAAVGENTNKTALIDFHGSLSYSELEARTNAVANTLLDNGAQMGDRIGICCEQSNSLVIAVYGILRAGCVYVPIDPDFPAERISWMVEDVGISKILVDDLGDKKSQQILMCGFELQHLYEVEKISQDYSKMETPVLPREIEPSDNFCCIFTSGSTGRPKGVYIGHAQLRYQMHGYNKYIGTSRDDLILLASAMVFDMSLPAIFGTIQYGATMFVASREARYSAIEMISTLVTRQITNCIFTPTQVKVMLQAPNKKDLALWTSLRSLVLGGESVSPHLVRDFFALELPQARFFNGYAPSETTIVNTLKELFPQDAGRSDIPLNVPFFPARFYILDEEMRPTPFGVPGELYIGGPNVNRGYVNRPEITAKAFLDDPFAPESEIQAGFGKLYRTGDSFCLSRDGTVRALGRIGSDRQVKIRSMRVELQEIENAIWSAYEVLDEEESPSLSLVAVTYHRKGELDGLLAAYLAPSGSVEISDEEQRRLSGYLRLALKATLPVHMLPAAYVFVRDLPRTITGKIDHLAISSWQAPSVNVFRGVSSHERLSETESLVASVWQNVLHIGEALSPADDLFALGGHSLILLQIQSEIADKCGVIISLAEMFANPSLREMGYLLAQYQRGDYADGHSEEAISNEHEPSATIEWQKETLLPGPTWKVAPCEAGSPTTIAVTGATTMIGAHFVHLMLTSSTVNVHCIGVQATSEHEARASVLSTFSKWNLLDVSSAALDERLCVYRGSLSHPTLGLSDDIVRHLDEQADQVYHFDSDVSLLKNYEALRPTNIGSLRFLIDLARGSHSGKVKALHYLSSWGVPHLQSWSSSSLTSPEGYIDGEKELTNLTPGSENTLGYLKCRWVCEALLYEAAKRGVPVGIYRACMCGSAPLSGRGLERTDINRRILEACLQTGLVPDFRSANGGGMSWISVDYLVQSIKHLSNDLIPGTPGEARIFNYQAEKHIPYTQLPAVLGGDPAHGVSLVTVPPAEWFRALRESHNPEMIMHAEVLEQWFEAGWTPFTLQGETSGRLASAGLVAPTITRDFLLKQVVGTVGF</sequence>
<dbReference type="InterPro" id="IPR057326">
    <property type="entry name" value="KR_dom"/>
</dbReference>
<protein>
    <recommendedName>
        <fullName evidence="15">Carrier domain-containing protein</fullName>
    </recommendedName>
</protein>
<dbReference type="InterPro" id="IPR018201">
    <property type="entry name" value="Ketoacyl_synth_AS"/>
</dbReference>
<dbReference type="InterPro" id="IPR013968">
    <property type="entry name" value="PKS_KR"/>
</dbReference>
<dbReference type="PROSITE" id="PS52004">
    <property type="entry name" value="KS3_2"/>
    <property type="match status" value="1"/>
</dbReference>
<dbReference type="Gene3D" id="3.40.47.10">
    <property type="match status" value="1"/>
</dbReference>
<dbReference type="InterPro" id="IPR014030">
    <property type="entry name" value="Ketoacyl_synth_N"/>
</dbReference>
<dbReference type="InterPro" id="IPR020806">
    <property type="entry name" value="PKS_PP-bd"/>
</dbReference>
<evidence type="ECO:0000256" key="4">
    <source>
        <dbReference type="ARBA" id="ARBA00022679"/>
    </source>
</evidence>
<keyword evidence="6" id="KW-0511">Multifunctional enzyme</keyword>
<dbReference type="Pfam" id="PF00550">
    <property type="entry name" value="PP-binding"/>
    <property type="match status" value="2"/>
</dbReference>
<dbReference type="GO" id="GO:0031177">
    <property type="term" value="F:phosphopantetheine binding"/>
    <property type="evidence" value="ECO:0007669"/>
    <property type="project" value="InterPro"/>
</dbReference>
<dbReference type="SMART" id="SM00823">
    <property type="entry name" value="PKS_PP"/>
    <property type="match status" value="2"/>
</dbReference>
<keyword evidence="4" id="KW-0808">Transferase</keyword>
<evidence type="ECO:0000313" key="14">
    <source>
        <dbReference type="Proteomes" id="UP000188318"/>
    </source>
</evidence>
<dbReference type="SMART" id="SM00827">
    <property type="entry name" value="PKS_AT"/>
    <property type="match status" value="1"/>
</dbReference>
<reference evidence="12" key="1">
    <citation type="submission" date="2016-12" db="EMBL/GenBank/DDBJ databases">
        <authorList>
            <consortium name="DOE Joint Genome Institute"/>
            <person name="Riley R."/>
            <person name="Kuo A."/>
            <person name="Sun H."/>
            <person name="Pangilinan J."/>
            <person name="Culley D."/>
            <person name="Salamov A."/>
            <person name="Magnuson J."/>
            <person name="Bruno K."/>
            <person name="Henrissat B."/>
            <person name="Berka R."/>
            <person name="Tsang A."/>
            <person name="Barry K."/>
            <person name="lapidus A."/>
            <person name="Martin J."/>
            <person name="Lindquist E."/>
            <person name="Wang Z."/>
            <person name="Baker S."/>
            <person name="Grigoriev I."/>
            <person name="Nordberg H.P."/>
            <person name="Cantor M.N."/>
            <person name="Hua S.X."/>
        </authorList>
    </citation>
    <scope>NUCLEOTIDE SEQUENCE [LARGE SCALE GENOMIC DNA]</scope>
    <source>
        <strain evidence="12">ITEM 5010</strain>
    </source>
</reference>
<keyword evidence="3" id="KW-0436">Ligase</keyword>
<dbReference type="GO" id="GO:0006633">
    <property type="term" value="P:fatty acid biosynthetic process"/>
    <property type="evidence" value="ECO:0007669"/>
    <property type="project" value="InterPro"/>
</dbReference>
<accession>A0A1R3RKP6</accession>
<dbReference type="InterPro" id="IPR016039">
    <property type="entry name" value="Thiolase-like"/>
</dbReference>
<dbReference type="InterPro" id="IPR009081">
    <property type="entry name" value="PP-bd_ACP"/>
</dbReference>
<dbReference type="SMART" id="SM00822">
    <property type="entry name" value="PKS_KR"/>
    <property type="match status" value="1"/>
</dbReference>
<evidence type="ECO:0000256" key="7">
    <source>
        <dbReference type="ARBA" id="ARBA00029443"/>
    </source>
</evidence>
<dbReference type="PANTHER" id="PTHR43775:SF20">
    <property type="entry name" value="HYBRID PKS-NRPS SYNTHETASE APDA"/>
    <property type="match status" value="1"/>
</dbReference>
<evidence type="ECO:0000256" key="8">
    <source>
        <dbReference type="PROSITE-ProRule" id="PRU01363"/>
    </source>
</evidence>
<dbReference type="InterPro" id="IPR036736">
    <property type="entry name" value="ACP-like_sf"/>
</dbReference>
<dbReference type="Pfam" id="PF16197">
    <property type="entry name" value="KAsynt_C_assoc"/>
    <property type="match status" value="1"/>
</dbReference>
<dbReference type="InterPro" id="IPR010071">
    <property type="entry name" value="AA_adenyl_dom"/>
</dbReference>
<dbReference type="OrthoDB" id="329835at2759"/>
<dbReference type="InterPro" id="IPR016035">
    <property type="entry name" value="Acyl_Trfase/lysoPLipase"/>
</dbReference>
<dbReference type="Pfam" id="PF00668">
    <property type="entry name" value="Condensation"/>
    <property type="match status" value="1"/>
</dbReference>
<dbReference type="PROSITE" id="PS00606">
    <property type="entry name" value="KS3_1"/>
    <property type="match status" value="1"/>
</dbReference>
<dbReference type="InterPro" id="IPR001227">
    <property type="entry name" value="Ac_transferase_dom_sf"/>
</dbReference>
<dbReference type="InterPro" id="IPR013120">
    <property type="entry name" value="FAR_NAD-bd"/>
</dbReference>
<dbReference type="PROSITE" id="PS50075">
    <property type="entry name" value="CARRIER"/>
    <property type="match status" value="2"/>
</dbReference>
<evidence type="ECO:0000256" key="6">
    <source>
        <dbReference type="ARBA" id="ARBA00023268"/>
    </source>
</evidence>
<dbReference type="InterPro" id="IPR036291">
    <property type="entry name" value="NAD(P)-bd_dom_sf"/>
</dbReference>
<evidence type="ECO:0000259" key="9">
    <source>
        <dbReference type="PROSITE" id="PS50075"/>
    </source>
</evidence>
<dbReference type="SUPFAM" id="SSF56801">
    <property type="entry name" value="Acetyl-CoA synthetase-like"/>
    <property type="match status" value="1"/>
</dbReference>
<evidence type="ECO:0000259" key="10">
    <source>
        <dbReference type="PROSITE" id="PS52004"/>
    </source>
</evidence>
<evidence type="ECO:0000259" key="11">
    <source>
        <dbReference type="PROSITE" id="PS52019"/>
    </source>
</evidence>